<evidence type="ECO:0000259" key="8">
    <source>
        <dbReference type="PROSITE" id="PS50109"/>
    </source>
</evidence>
<gene>
    <name evidence="10" type="primary">arcB_2</name>
    <name evidence="10" type="ORF">NCTC11388_04735</name>
</gene>
<dbReference type="InterPro" id="IPR001789">
    <property type="entry name" value="Sig_transdc_resp-reg_receiver"/>
</dbReference>
<dbReference type="InterPro" id="IPR036097">
    <property type="entry name" value="HisK_dim/P_sf"/>
</dbReference>
<evidence type="ECO:0000256" key="6">
    <source>
        <dbReference type="PROSITE-ProRule" id="PRU00169"/>
    </source>
</evidence>
<dbReference type="CDD" id="cd17546">
    <property type="entry name" value="REC_hyHK_CKI1_RcsC-like"/>
    <property type="match status" value="1"/>
</dbReference>
<dbReference type="InterPro" id="IPR011006">
    <property type="entry name" value="CheY-like_superfamily"/>
</dbReference>
<evidence type="ECO:0000256" key="4">
    <source>
        <dbReference type="ARBA" id="ARBA00022679"/>
    </source>
</evidence>
<keyword evidence="5" id="KW-0418">Kinase</keyword>
<keyword evidence="3 6" id="KW-0597">Phosphoprotein</keyword>
<keyword evidence="7" id="KW-1133">Transmembrane helix</keyword>
<dbReference type="InterPro" id="IPR005467">
    <property type="entry name" value="His_kinase_dom"/>
</dbReference>
<dbReference type="SUPFAM" id="SSF55874">
    <property type="entry name" value="ATPase domain of HSP90 chaperone/DNA topoisomerase II/histidine kinase"/>
    <property type="match status" value="1"/>
</dbReference>
<evidence type="ECO:0000313" key="10">
    <source>
        <dbReference type="EMBL" id="SUJ30094.1"/>
    </source>
</evidence>
<dbReference type="InterPro" id="IPR003661">
    <property type="entry name" value="HisK_dim/P_dom"/>
</dbReference>
<dbReference type="InterPro" id="IPR003594">
    <property type="entry name" value="HATPase_dom"/>
</dbReference>
<comment type="catalytic activity">
    <reaction evidence="1">
        <text>ATP + protein L-histidine = ADP + protein N-phospho-L-histidine.</text>
        <dbReference type="EC" id="2.7.13.3"/>
    </reaction>
</comment>
<reference evidence="10 11" key="1">
    <citation type="submission" date="2018-06" db="EMBL/GenBank/DDBJ databases">
        <authorList>
            <consortium name="Pathogen Informatics"/>
            <person name="Doyle S."/>
        </authorList>
    </citation>
    <scope>NUCLEOTIDE SEQUENCE [LARGE SCALE GENOMIC DNA]</scope>
    <source>
        <strain evidence="10 11">NCTC11388</strain>
    </source>
</reference>
<dbReference type="Pfam" id="PF02518">
    <property type="entry name" value="HATPase_c"/>
    <property type="match status" value="1"/>
</dbReference>
<dbReference type="Gene3D" id="3.30.565.10">
    <property type="entry name" value="Histidine kinase-like ATPase, C-terminal domain"/>
    <property type="match status" value="1"/>
</dbReference>
<dbReference type="SUPFAM" id="SSF47384">
    <property type="entry name" value="Homodimeric domain of signal transducing histidine kinase"/>
    <property type="match status" value="1"/>
</dbReference>
<sequence>MTNAKKNAFYLRMVLIVSIILSFIFLSAIFIYQYGQYRRIEAKLNAAYASGNTQSSALYGLFSTFSEADNLFRLYTVDFKTETYQSYKNKLDTIKFFVDSLSTLPIENNPLQKSITNVKEKGAVAMEFASLKRDVDQLVFFAKDSLELLKNPKEDYRTRPTLTIADTFISNTLQDTVRNLVKQDTVVKKKESLFKRIFNTKNDTIVSNTVDQKFNINKIGLIQQHIQNTILQNDKIYSSNMNHLRLVFSKLRQKERELIQSNHTLLNKLKIGINRLRDIELAANRNAEAMNFAQYQKNAQHFGTQLIIALCIMLFMIIFIIYYQFKVVSYEKRLYQEKEYVAKIAEEKTSVLASISHEIRAPINSLLGVIDLMNKNTESNKVNQELINSANYEITLINSTITDILSLSKLEVGSLNIKYDYFSPYEMLHDLVSLHSYQAQTKGLAFTNVIDIDPKLKIYSNAFRIKQITSNLITNAIKYTKKGHVRLQARIRKSGNKQTLHIEVADSGIGIADKNKNFVFRKYYMTDSQNKVGGFGLGLYISKLLTEQLNGDISFESTLGTGTTFSLKIPYEKELLLQKNSGPYTVNDLPESLNIVLIDDSRINILYLKQFFKDKKNVHTFENGAEGLRFVQQHQVDIVITDLLMPEISGWDILNSLKESKTSEHIKVFAFTSENMLLEDDHRSHNIYTFDGVLSKPLREDELVSTLLKGMNG</sequence>
<dbReference type="SUPFAM" id="SSF52172">
    <property type="entry name" value="CheY-like"/>
    <property type="match status" value="1"/>
</dbReference>
<dbReference type="PROSITE" id="PS50110">
    <property type="entry name" value="RESPONSE_REGULATORY"/>
    <property type="match status" value="1"/>
</dbReference>
<keyword evidence="7" id="KW-0812">Transmembrane</keyword>
<dbReference type="SMART" id="SM00448">
    <property type="entry name" value="REC"/>
    <property type="match status" value="1"/>
</dbReference>
<evidence type="ECO:0000256" key="1">
    <source>
        <dbReference type="ARBA" id="ARBA00000085"/>
    </source>
</evidence>
<dbReference type="CDD" id="cd00082">
    <property type="entry name" value="HisKA"/>
    <property type="match status" value="1"/>
</dbReference>
<evidence type="ECO:0000256" key="2">
    <source>
        <dbReference type="ARBA" id="ARBA00012438"/>
    </source>
</evidence>
<dbReference type="SMART" id="SM00387">
    <property type="entry name" value="HATPase_c"/>
    <property type="match status" value="1"/>
</dbReference>
<feature type="domain" description="Histidine kinase" evidence="8">
    <location>
        <begin position="354"/>
        <end position="573"/>
    </location>
</feature>
<dbReference type="EMBL" id="UGYW01000002">
    <property type="protein sequence ID" value="SUJ30094.1"/>
    <property type="molecule type" value="Genomic_DNA"/>
</dbReference>
<dbReference type="GO" id="GO:0000155">
    <property type="term" value="F:phosphorelay sensor kinase activity"/>
    <property type="evidence" value="ECO:0007669"/>
    <property type="project" value="InterPro"/>
</dbReference>
<proteinExistence type="predicted"/>
<organism evidence="10 11">
    <name type="scientific">Sphingobacterium spiritivorum</name>
    <name type="common">Flavobacterium spiritivorum</name>
    <dbReference type="NCBI Taxonomy" id="258"/>
    <lineage>
        <taxon>Bacteria</taxon>
        <taxon>Pseudomonadati</taxon>
        <taxon>Bacteroidota</taxon>
        <taxon>Sphingobacteriia</taxon>
        <taxon>Sphingobacteriales</taxon>
        <taxon>Sphingobacteriaceae</taxon>
        <taxon>Sphingobacterium</taxon>
    </lineage>
</organism>
<dbReference type="Pfam" id="PF00512">
    <property type="entry name" value="HisKA"/>
    <property type="match status" value="1"/>
</dbReference>
<dbReference type="PRINTS" id="PR00344">
    <property type="entry name" value="BCTRLSENSOR"/>
</dbReference>
<dbReference type="Gene3D" id="1.10.287.130">
    <property type="match status" value="1"/>
</dbReference>
<feature type="modified residue" description="4-aspartylphosphate" evidence="6">
    <location>
        <position position="642"/>
    </location>
</feature>
<dbReference type="EC" id="2.7.13.3" evidence="2"/>
<evidence type="ECO:0000259" key="9">
    <source>
        <dbReference type="PROSITE" id="PS50110"/>
    </source>
</evidence>
<accession>A0A380CY04</accession>
<dbReference type="SMART" id="SM00388">
    <property type="entry name" value="HisKA"/>
    <property type="match status" value="1"/>
</dbReference>
<dbReference type="Gene3D" id="3.40.50.2300">
    <property type="match status" value="1"/>
</dbReference>
<evidence type="ECO:0000256" key="3">
    <source>
        <dbReference type="ARBA" id="ARBA00022553"/>
    </source>
</evidence>
<feature type="domain" description="Response regulatory" evidence="9">
    <location>
        <begin position="594"/>
        <end position="711"/>
    </location>
</feature>
<dbReference type="PANTHER" id="PTHR43047:SF64">
    <property type="entry name" value="HISTIDINE KINASE CONTAINING CHEY-HOMOLOGOUS RECEIVER DOMAIN AND PAS DOMAIN-RELATED"/>
    <property type="match status" value="1"/>
</dbReference>
<dbReference type="Proteomes" id="UP000254893">
    <property type="component" value="Unassembled WGS sequence"/>
</dbReference>
<dbReference type="PROSITE" id="PS50109">
    <property type="entry name" value="HIS_KIN"/>
    <property type="match status" value="1"/>
</dbReference>
<evidence type="ECO:0000256" key="5">
    <source>
        <dbReference type="ARBA" id="ARBA00022777"/>
    </source>
</evidence>
<dbReference type="InterPro" id="IPR004358">
    <property type="entry name" value="Sig_transdc_His_kin-like_C"/>
</dbReference>
<evidence type="ECO:0000313" key="11">
    <source>
        <dbReference type="Proteomes" id="UP000254893"/>
    </source>
</evidence>
<dbReference type="RefSeq" id="WP_115171850.1">
    <property type="nucleotide sequence ID" value="NZ_UGYW01000002.1"/>
</dbReference>
<name>A0A380CY04_SPHSI</name>
<feature type="transmembrane region" description="Helical" evidence="7">
    <location>
        <begin position="306"/>
        <end position="325"/>
    </location>
</feature>
<feature type="transmembrane region" description="Helical" evidence="7">
    <location>
        <begin position="12"/>
        <end position="34"/>
    </location>
</feature>
<evidence type="ECO:0000256" key="7">
    <source>
        <dbReference type="SAM" id="Phobius"/>
    </source>
</evidence>
<keyword evidence="7" id="KW-0472">Membrane</keyword>
<keyword evidence="4 10" id="KW-0808">Transferase</keyword>
<dbReference type="PANTHER" id="PTHR43047">
    <property type="entry name" value="TWO-COMPONENT HISTIDINE PROTEIN KINASE"/>
    <property type="match status" value="1"/>
</dbReference>
<dbReference type="InterPro" id="IPR036890">
    <property type="entry name" value="HATPase_C_sf"/>
</dbReference>
<dbReference type="AlphaFoldDB" id="A0A380CY04"/>
<dbReference type="Pfam" id="PF00072">
    <property type="entry name" value="Response_reg"/>
    <property type="match status" value="1"/>
</dbReference>
<protein>
    <recommendedName>
        <fullName evidence="2">histidine kinase</fullName>
        <ecNumber evidence="2">2.7.13.3</ecNumber>
    </recommendedName>
</protein>